<name>A0A227PFV0_9FLAO</name>
<protein>
    <recommendedName>
        <fullName evidence="9">Polysaccharide biosynthesis protein C-terminal domain-containing protein</fullName>
    </recommendedName>
</protein>
<keyword evidence="4 6" id="KW-1133">Transmembrane helix</keyword>
<evidence type="ECO:0000313" key="8">
    <source>
        <dbReference type="Proteomes" id="UP000214684"/>
    </source>
</evidence>
<evidence type="ECO:0000256" key="3">
    <source>
        <dbReference type="ARBA" id="ARBA00022692"/>
    </source>
</evidence>
<keyword evidence="2" id="KW-1003">Cell membrane</keyword>
<comment type="caution">
    <text evidence="7">The sequence shown here is derived from an EMBL/GenBank/DDBJ whole genome shotgun (WGS) entry which is preliminary data.</text>
</comment>
<feature type="transmembrane region" description="Helical" evidence="6">
    <location>
        <begin position="303"/>
        <end position="322"/>
    </location>
</feature>
<feature type="transmembrane region" description="Helical" evidence="6">
    <location>
        <begin position="181"/>
        <end position="206"/>
    </location>
</feature>
<dbReference type="RefSeq" id="WP_089478398.1">
    <property type="nucleotide sequence ID" value="NZ_MUGS01000005.1"/>
</dbReference>
<reference evidence="7 8" key="1">
    <citation type="submission" date="2016-11" db="EMBL/GenBank/DDBJ databases">
        <title>Whole genomes of Flavobacteriaceae.</title>
        <authorList>
            <person name="Stine C."/>
            <person name="Li C."/>
            <person name="Tadesse D."/>
        </authorList>
    </citation>
    <scope>NUCLEOTIDE SEQUENCE [LARGE SCALE GENOMIC DNA]</scope>
    <source>
        <strain evidence="7 8">DSM 24704</strain>
    </source>
</reference>
<keyword evidence="5 6" id="KW-0472">Membrane</keyword>
<feature type="transmembrane region" description="Helical" evidence="6">
    <location>
        <begin position="12"/>
        <end position="30"/>
    </location>
</feature>
<feature type="transmembrane region" description="Helical" evidence="6">
    <location>
        <begin position="258"/>
        <end position="282"/>
    </location>
</feature>
<organism evidence="7 8">
    <name type="scientific">Flavobacterium araucananum</name>
    <dbReference type="NCBI Taxonomy" id="946678"/>
    <lineage>
        <taxon>Bacteria</taxon>
        <taxon>Pseudomonadati</taxon>
        <taxon>Bacteroidota</taxon>
        <taxon>Flavobacteriia</taxon>
        <taxon>Flavobacteriales</taxon>
        <taxon>Flavobacteriaceae</taxon>
        <taxon>Flavobacterium</taxon>
    </lineage>
</organism>
<gene>
    <name evidence="7" type="ORF">B0A64_04860</name>
</gene>
<accession>A0A227PFV0</accession>
<evidence type="ECO:0000256" key="1">
    <source>
        <dbReference type="ARBA" id="ARBA00004651"/>
    </source>
</evidence>
<feature type="transmembrane region" description="Helical" evidence="6">
    <location>
        <begin position="465"/>
        <end position="484"/>
    </location>
</feature>
<dbReference type="PANTHER" id="PTHR30250:SF26">
    <property type="entry name" value="PSMA PROTEIN"/>
    <property type="match status" value="1"/>
</dbReference>
<evidence type="ECO:0000313" key="7">
    <source>
        <dbReference type="EMBL" id="OXG08759.1"/>
    </source>
</evidence>
<dbReference type="Proteomes" id="UP000214684">
    <property type="component" value="Unassembled WGS sequence"/>
</dbReference>
<feature type="transmembrane region" description="Helical" evidence="6">
    <location>
        <begin position="431"/>
        <end position="453"/>
    </location>
</feature>
<feature type="transmembrane region" description="Helical" evidence="6">
    <location>
        <begin position="42"/>
        <end position="60"/>
    </location>
</feature>
<feature type="transmembrane region" description="Helical" evidence="6">
    <location>
        <begin position="154"/>
        <end position="175"/>
    </location>
</feature>
<keyword evidence="3 6" id="KW-0812">Transmembrane</keyword>
<dbReference type="AlphaFoldDB" id="A0A227PFV0"/>
<evidence type="ECO:0000256" key="5">
    <source>
        <dbReference type="ARBA" id="ARBA00023136"/>
    </source>
</evidence>
<comment type="subcellular location">
    <subcellularLocation>
        <location evidence="1">Cell membrane</location>
        <topology evidence="1">Multi-pass membrane protein</topology>
    </subcellularLocation>
</comment>
<dbReference type="Pfam" id="PF01943">
    <property type="entry name" value="Polysacc_synt"/>
    <property type="match status" value="1"/>
</dbReference>
<feature type="transmembrane region" description="Helical" evidence="6">
    <location>
        <begin position="124"/>
        <end position="142"/>
    </location>
</feature>
<evidence type="ECO:0000256" key="6">
    <source>
        <dbReference type="SAM" id="Phobius"/>
    </source>
</evidence>
<dbReference type="OrthoDB" id="5751261at2"/>
<sequence>MKKTVINIFSGAVGYILPIGINILFTPIIIKNLGSEAYGLQSLVNVIIGFLMVADMGLDIPVTKLVSEYSVLKNPKMLNKLLNTTLQVYLAIGCLGAIIILILTPFLVDGVFNIPPSMHQHAKFVFYLAALGFIGGLLNMWGQSVFNGILRYDISNSINVVVTIVSILVGTFFVIKGYGVVVYVFVRVLFTFLSGIVYLVTSKYFLEDFKISLGIDKDIWLNLKNQVGYGFFLRLSGILTSRFDQALIGVWIGVAAVGYYSIAILIVGSISGLINSMTHFIFPKMSQLNASGSMEKLEELFLTGSKFVGILVFFIIPPIILVSNQVLTIWLGKNIANQAYKVLILLFIAAIIQSIFVAVVNNYIIGIGKLKLFAKYTLVRSCFFLLLCFLLIKKFSLLGAGYAMIITTLVDIGFFISTVSKNFEKSIIISLFIYYSKLILISFLTCLFCWFFYVKKIDNFSTLFIYASIFSSIFIILTVLFRLFNSEEVKLFKSLRDRLLIRIPFLNR</sequence>
<proteinExistence type="predicted"/>
<evidence type="ECO:0000256" key="4">
    <source>
        <dbReference type="ARBA" id="ARBA00022989"/>
    </source>
</evidence>
<feature type="transmembrane region" description="Helical" evidence="6">
    <location>
        <begin position="398"/>
        <end position="419"/>
    </location>
</feature>
<evidence type="ECO:0008006" key="9">
    <source>
        <dbReference type="Google" id="ProtNLM"/>
    </source>
</evidence>
<dbReference type="EMBL" id="MUGS01000005">
    <property type="protein sequence ID" value="OXG08759.1"/>
    <property type="molecule type" value="Genomic_DNA"/>
</dbReference>
<dbReference type="PANTHER" id="PTHR30250">
    <property type="entry name" value="PST FAMILY PREDICTED COLANIC ACID TRANSPORTER"/>
    <property type="match status" value="1"/>
</dbReference>
<keyword evidence="8" id="KW-1185">Reference proteome</keyword>
<feature type="transmembrane region" description="Helical" evidence="6">
    <location>
        <begin position="81"/>
        <end position="104"/>
    </location>
</feature>
<dbReference type="GO" id="GO:0005886">
    <property type="term" value="C:plasma membrane"/>
    <property type="evidence" value="ECO:0007669"/>
    <property type="project" value="UniProtKB-SubCell"/>
</dbReference>
<feature type="transmembrane region" description="Helical" evidence="6">
    <location>
        <begin position="342"/>
        <end position="365"/>
    </location>
</feature>
<dbReference type="InterPro" id="IPR002797">
    <property type="entry name" value="Polysacc_synth"/>
</dbReference>
<evidence type="ECO:0000256" key="2">
    <source>
        <dbReference type="ARBA" id="ARBA00022475"/>
    </source>
</evidence>
<dbReference type="InterPro" id="IPR050833">
    <property type="entry name" value="Poly_Biosynth_Transport"/>
</dbReference>